<dbReference type="PANTHER" id="PTHR30595:SF6">
    <property type="entry name" value="SCHLAFEN ALBA-2 DOMAIN-CONTAINING PROTEIN"/>
    <property type="match status" value="1"/>
</dbReference>
<sequence length="400" mass="44705">MSVGPDELKQYLRGEDERVEWKQSSKDASGILQAVCALANDLGDTHKPGYLLIGVDKNGSVVGVDTRGAKLDEEQRILANRLHSLNLSPTPSFDIQVLEYEGKSVFIVRVEPYPVPPIVTVDTVSWVRHGSTTYRAKEADTQRLRERRPEKSHPFDFRPRAGAGLADLNISELTGRYEAAKEGVDQLEDYPTLESWLSQVQLGARVQGTWTPNPTTLLLFGLNPQSFFPGAAVEFVRYAGTEIDAPVVWRKTATGTIPQQLEALWAQMSVHIVAVPGAAEGIRSPFVPEYPLEALKELARNMVQHRQYEGTNAPGRVEWFDDRIEFSNPGGPFGRASEGEFGSQSDYRNPTLTDWLVQLGYVEHLGRGVRLVRRFLEKNGNPKLEVELNGFTRVIVRRRA</sequence>
<protein>
    <recommendedName>
        <fullName evidence="1">Schlafen AlbA-2 domain-containing protein</fullName>
    </recommendedName>
</protein>
<dbReference type="Gene3D" id="3.30.565.60">
    <property type="match status" value="1"/>
</dbReference>
<proteinExistence type="predicted"/>
<evidence type="ECO:0000313" key="2">
    <source>
        <dbReference type="EMBL" id="RKH42269.1"/>
    </source>
</evidence>
<accession>A0A3A8NF73</accession>
<evidence type="ECO:0000259" key="1">
    <source>
        <dbReference type="Pfam" id="PF04326"/>
    </source>
</evidence>
<comment type="caution">
    <text evidence="2">The sequence shown here is derived from an EMBL/GenBank/DDBJ whole genome shotgun (WGS) entry which is preliminary data.</text>
</comment>
<name>A0A3A8NF73_9BACT</name>
<dbReference type="InterPro" id="IPR038461">
    <property type="entry name" value="Schlafen_AlbA_2_dom_sf"/>
</dbReference>
<reference evidence="3" key="1">
    <citation type="submission" date="2018-09" db="EMBL/GenBank/DDBJ databases">
        <authorList>
            <person name="Livingstone P.G."/>
            <person name="Whitworth D.E."/>
        </authorList>
    </citation>
    <scope>NUCLEOTIDE SEQUENCE [LARGE SCALE GENOMIC DNA]</scope>
    <source>
        <strain evidence="3">CA040B</strain>
    </source>
</reference>
<dbReference type="InterPro" id="IPR007421">
    <property type="entry name" value="Schlafen_AlbA_2_dom"/>
</dbReference>
<keyword evidence="3" id="KW-1185">Reference proteome</keyword>
<organism evidence="2 3">
    <name type="scientific">Corallococcus sicarius</name>
    <dbReference type="NCBI Taxonomy" id="2316726"/>
    <lineage>
        <taxon>Bacteria</taxon>
        <taxon>Pseudomonadati</taxon>
        <taxon>Myxococcota</taxon>
        <taxon>Myxococcia</taxon>
        <taxon>Myxococcales</taxon>
        <taxon>Cystobacterineae</taxon>
        <taxon>Myxococcaceae</taxon>
        <taxon>Corallococcus</taxon>
    </lineage>
</organism>
<dbReference type="PANTHER" id="PTHR30595">
    <property type="entry name" value="GLPR-RELATED TRANSCRIPTIONAL REPRESSOR"/>
    <property type="match status" value="1"/>
</dbReference>
<dbReference type="Gene3D" id="3.30.950.30">
    <property type="entry name" value="Schlafen, AAA domain"/>
    <property type="match status" value="1"/>
</dbReference>
<dbReference type="EMBL" id="RAWG01000090">
    <property type="protein sequence ID" value="RKH42269.1"/>
    <property type="molecule type" value="Genomic_DNA"/>
</dbReference>
<gene>
    <name evidence="2" type="ORF">D7X12_16085</name>
</gene>
<dbReference type="Pfam" id="PF13749">
    <property type="entry name" value="HATPase_c_4"/>
    <property type="match status" value="1"/>
</dbReference>
<dbReference type="AlphaFoldDB" id="A0A3A8NF73"/>
<dbReference type="Proteomes" id="UP000273405">
    <property type="component" value="Unassembled WGS sequence"/>
</dbReference>
<evidence type="ECO:0000313" key="3">
    <source>
        <dbReference type="Proteomes" id="UP000273405"/>
    </source>
</evidence>
<dbReference type="InterPro" id="IPR038475">
    <property type="entry name" value="RecG_C_sf"/>
</dbReference>
<feature type="domain" description="Schlafen AlbA-2" evidence="1">
    <location>
        <begin position="15"/>
        <end position="136"/>
    </location>
</feature>
<dbReference type="Pfam" id="PF04326">
    <property type="entry name" value="SLFN_AlbA_2"/>
    <property type="match status" value="1"/>
</dbReference>